<evidence type="ECO:0000313" key="2">
    <source>
        <dbReference type="Proteomes" id="UP000776650"/>
    </source>
</evidence>
<evidence type="ECO:0000313" key="1">
    <source>
        <dbReference type="EMBL" id="HJE89850.1"/>
    </source>
</evidence>
<dbReference type="Proteomes" id="UP000776650">
    <property type="component" value="Unassembled WGS sequence"/>
</dbReference>
<comment type="caution">
    <text evidence="1">The sequence shown here is derived from an EMBL/GenBank/DDBJ whole genome shotgun (WGS) entry which is preliminary data.</text>
</comment>
<sequence length="286" mass="31357">MRKLAPYAVAVGYRVGVLPIPREVARATYAYLRAADRLLPGGITACAATGSLALGAYREGVSDIDLVAVVDDKWRGRRTLIPRLRLLHLSQFPRVAGRVVRGFGTSATCNTSFIWASDVGRPVSEIRPVASHVGEQFVAGRSFDVNPVMWSELVGGGIALRGPEVSRWGLFPEPDAVAEWTRKNLRSYWLPLADGLDVRRRPLTPGNVAWLVCGPARMHATITIGDIISKDEAGRRAREIFPQHTEIIDVALAARRGEKPPHAPPRKEWGARTSAVMREIFDDLGV</sequence>
<dbReference type="SUPFAM" id="SSF81301">
    <property type="entry name" value="Nucleotidyltransferase"/>
    <property type="match status" value="1"/>
</dbReference>
<dbReference type="InterPro" id="IPR043519">
    <property type="entry name" value="NT_sf"/>
</dbReference>
<protein>
    <submittedName>
        <fullName evidence="1">DUF4111 domain-containing protein</fullName>
    </submittedName>
</protein>
<name>A0A921F1Z7_9ACTN</name>
<proteinExistence type="predicted"/>
<dbReference type="EMBL" id="DYXM01000050">
    <property type="protein sequence ID" value="HJE89850.1"/>
    <property type="molecule type" value="Genomic_DNA"/>
</dbReference>
<reference evidence="1" key="2">
    <citation type="submission" date="2021-09" db="EMBL/GenBank/DDBJ databases">
        <authorList>
            <person name="Gilroy R."/>
        </authorList>
    </citation>
    <scope>NUCLEOTIDE SEQUENCE</scope>
    <source>
        <strain evidence="1">ChiGjej1B1-18357</strain>
    </source>
</reference>
<reference evidence="1" key="1">
    <citation type="journal article" date="2021" name="PeerJ">
        <title>Extensive microbial diversity within the chicken gut microbiome revealed by metagenomics and culture.</title>
        <authorList>
            <person name="Gilroy R."/>
            <person name="Ravi A."/>
            <person name="Getino M."/>
            <person name="Pursley I."/>
            <person name="Horton D.L."/>
            <person name="Alikhan N.F."/>
            <person name="Baker D."/>
            <person name="Gharbi K."/>
            <person name="Hall N."/>
            <person name="Watson M."/>
            <person name="Adriaenssens E.M."/>
            <person name="Foster-Nyarko E."/>
            <person name="Jarju S."/>
            <person name="Secka A."/>
            <person name="Antonio M."/>
            <person name="Oren A."/>
            <person name="Chaudhuri R.R."/>
            <person name="La Ragione R."/>
            <person name="Hildebrand F."/>
            <person name="Pallen M.J."/>
        </authorList>
    </citation>
    <scope>NUCLEOTIDE SEQUENCE</scope>
    <source>
        <strain evidence="1">ChiGjej1B1-18357</strain>
    </source>
</reference>
<dbReference type="RefSeq" id="WP_303910620.1">
    <property type="nucleotide sequence ID" value="NZ_DYXM01000050.1"/>
</dbReference>
<accession>A0A921F1Z7</accession>
<dbReference type="AlphaFoldDB" id="A0A921F1Z7"/>
<gene>
    <name evidence="1" type="ORF">K8V11_02415</name>
</gene>
<organism evidence="1 2">
    <name type="scientific">Dietzia timorensis</name>
    <dbReference type="NCBI Taxonomy" id="499555"/>
    <lineage>
        <taxon>Bacteria</taxon>
        <taxon>Bacillati</taxon>
        <taxon>Actinomycetota</taxon>
        <taxon>Actinomycetes</taxon>
        <taxon>Mycobacteriales</taxon>
        <taxon>Dietziaceae</taxon>
        <taxon>Dietzia</taxon>
    </lineage>
</organism>